<dbReference type="Pfam" id="PF00534">
    <property type="entry name" value="Glycos_transf_1"/>
    <property type="match status" value="1"/>
</dbReference>
<dbReference type="OrthoDB" id="9793726at2"/>
<dbReference type="EMBL" id="FNBW01000004">
    <property type="protein sequence ID" value="SDF57576.1"/>
    <property type="molecule type" value="Genomic_DNA"/>
</dbReference>
<evidence type="ECO:0000259" key="2">
    <source>
        <dbReference type="Pfam" id="PF00534"/>
    </source>
</evidence>
<evidence type="ECO:0000259" key="3">
    <source>
        <dbReference type="Pfam" id="PF12000"/>
    </source>
</evidence>
<organism evidence="4 5">
    <name type="scientific">Thalassobaculum litoreum DSM 18839</name>
    <dbReference type="NCBI Taxonomy" id="1123362"/>
    <lineage>
        <taxon>Bacteria</taxon>
        <taxon>Pseudomonadati</taxon>
        <taxon>Pseudomonadota</taxon>
        <taxon>Alphaproteobacteria</taxon>
        <taxon>Rhodospirillales</taxon>
        <taxon>Thalassobaculaceae</taxon>
        <taxon>Thalassobaculum</taxon>
    </lineage>
</organism>
<feature type="domain" description="Glycosyl transferase family 4" evidence="3">
    <location>
        <begin position="28"/>
        <end position="190"/>
    </location>
</feature>
<dbReference type="AlphaFoldDB" id="A0A8G2EUW0"/>
<dbReference type="SUPFAM" id="SSF53756">
    <property type="entry name" value="UDP-Glycosyltransferase/glycogen phosphorylase"/>
    <property type="match status" value="1"/>
</dbReference>
<evidence type="ECO:0000313" key="4">
    <source>
        <dbReference type="EMBL" id="SDF57576.1"/>
    </source>
</evidence>
<accession>A0A8G2EUW0</accession>
<dbReference type="Proteomes" id="UP000198615">
    <property type="component" value="Unassembled WGS sequence"/>
</dbReference>
<proteinExistence type="predicted"/>
<dbReference type="PANTHER" id="PTHR46401:SF2">
    <property type="entry name" value="GLYCOSYLTRANSFERASE WBBK-RELATED"/>
    <property type="match status" value="1"/>
</dbReference>
<gene>
    <name evidence="4" type="ORF">SAMN05660686_01726</name>
</gene>
<reference evidence="4 5" key="1">
    <citation type="submission" date="2016-10" db="EMBL/GenBank/DDBJ databases">
        <authorList>
            <person name="Varghese N."/>
            <person name="Submissions S."/>
        </authorList>
    </citation>
    <scope>NUCLEOTIDE SEQUENCE [LARGE SCALE GENOMIC DNA]</scope>
    <source>
        <strain evidence="4 5">DSM 18839</strain>
    </source>
</reference>
<dbReference type="PANTHER" id="PTHR46401">
    <property type="entry name" value="GLYCOSYLTRANSFERASE WBBK-RELATED"/>
    <property type="match status" value="1"/>
</dbReference>
<keyword evidence="1 4" id="KW-0808">Transferase</keyword>
<dbReference type="GO" id="GO:0009103">
    <property type="term" value="P:lipopolysaccharide biosynthetic process"/>
    <property type="evidence" value="ECO:0007669"/>
    <property type="project" value="TreeGrafter"/>
</dbReference>
<dbReference type="GO" id="GO:0016757">
    <property type="term" value="F:glycosyltransferase activity"/>
    <property type="evidence" value="ECO:0007669"/>
    <property type="project" value="InterPro"/>
</dbReference>
<feature type="domain" description="Glycosyl transferase family 1" evidence="2">
    <location>
        <begin position="209"/>
        <end position="373"/>
    </location>
</feature>
<dbReference type="Gene3D" id="3.40.50.2000">
    <property type="entry name" value="Glycogen Phosphorylase B"/>
    <property type="match status" value="1"/>
</dbReference>
<sequence length="409" mass="46929">MPCIFFIHQNMPGQFKNLCQSLAKNKKSSIYFITKRDDIGIENVKRVKYSLAREPNRDGHHYIKFLDEQILYAQAVVRVLLTLKERGVNPDIIFAHSGWGEALFVKEVFPNAKLIIFSEYYYTSRESDTAFINKDNVSIEEACRLVSKNLHLTQSMMGADLIITPTVWQKYQHPPIMWDKIFTYHEGVSVPQIREGRASEVFLPNGWHLKKGDKIVTYVSRNLEPYRGFDILFEAIKILRRRAPDIRFVLIGGDDISYGKRAPNGMSWREYFLNEEPEAIENVAFVGKLPYSMFLDLFNITQVHLYLTVPFVLSWSMLEAMALEACVLGSRVHPVQEVVSDRQNGLLCDLTPSGVADGIERAFSLSQAERDRLGLFARLTVEQNYDFETVSLPTILAEIRQRFGLDVSA</sequence>
<dbReference type="RefSeq" id="WP_093149612.1">
    <property type="nucleotide sequence ID" value="NZ_FNBW01000004.1"/>
</dbReference>
<dbReference type="Pfam" id="PF12000">
    <property type="entry name" value="Glyco_trans_4_3"/>
    <property type="match status" value="1"/>
</dbReference>
<evidence type="ECO:0000256" key="1">
    <source>
        <dbReference type="ARBA" id="ARBA00022679"/>
    </source>
</evidence>
<comment type="caution">
    <text evidence="4">The sequence shown here is derived from an EMBL/GenBank/DDBJ whole genome shotgun (WGS) entry which is preliminary data.</text>
</comment>
<evidence type="ECO:0000313" key="5">
    <source>
        <dbReference type="Proteomes" id="UP000198615"/>
    </source>
</evidence>
<protein>
    <submittedName>
        <fullName evidence="4">Glycosyltransferase involved in cell wall bisynthesis</fullName>
    </submittedName>
</protein>
<dbReference type="InterPro" id="IPR022623">
    <property type="entry name" value="Glyco_trans_4"/>
</dbReference>
<keyword evidence="5" id="KW-1185">Reference proteome</keyword>
<name>A0A8G2EUW0_9PROT</name>
<dbReference type="InterPro" id="IPR001296">
    <property type="entry name" value="Glyco_trans_1"/>
</dbReference>